<proteinExistence type="predicted"/>
<dbReference type="Proteomes" id="UP000304953">
    <property type="component" value="Unassembled WGS sequence"/>
</dbReference>
<evidence type="ECO:0000313" key="1">
    <source>
        <dbReference type="EMBL" id="TGY98081.1"/>
    </source>
</evidence>
<name>A0AC61S142_9FIRM</name>
<protein>
    <submittedName>
        <fullName evidence="1">Superoxide dismutase family protein</fullName>
    </submittedName>
</protein>
<dbReference type="EMBL" id="SRYA01000002">
    <property type="protein sequence ID" value="TGY98081.1"/>
    <property type="molecule type" value="Genomic_DNA"/>
</dbReference>
<gene>
    <name evidence="1" type="ORF">E5329_01345</name>
</gene>
<organism evidence="1 2">
    <name type="scientific">Petralouisia muris</name>
    <dbReference type="NCBI Taxonomy" id="3032872"/>
    <lineage>
        <taxon>Bacteria</taxon>
        <taxon>Bacillati</taxon>
        <taxon>Bacillota</taxon>
        <taxon>Clostridia</taxon>
        <taxon>Lachnospirales</taxon>
        <taxon>Lachnospiraceae</taxon>
        <taxon>Petralouisia</taxon>
    </lineage>
</organism>
<evidence type="ECO:0000313" key="2">
    <source>
        <dbReference type="Proteomes" id="UP000304953"/>
    </source>
</evidence>
<accession>A0AC61S142</accession>
<sequence length="177" mass="19068">MRNYEIDHIVTEESYENPGRFYLEVALTHMPDAYAELMGNPGTGEIIGMVRFYSVGSEVLVNAEIYGLPVNTNPCGSDIFGFHIHEGHSCTGTEADPYANAGSHFNPTLCPHPAHEGDLPPLFGNNGTAWMMYSTDRFSISDIIGKTVIIHSGVDDFTSQPAGNSGTKIACGAIQAV</sequence>
<comment type="caution">
    <text evidence="1">The sequence shown here is derived from an EMBL/GenBank/DDBJ whole genome shotgun (WGS) entry which is preliminary data.</text>
</comment>
<keyword evidence="2" id="KW-1185">Reference proteome</keyword>
<reference evidence="1" key="1">
    <citation type="submission" date="2019-04" db="EMBL/GenBank/DDBJ databases">
        <title>Microbes associate with the intestines of laboratory mice.</title>
        <authorList>
            <person name="Navarre W."/>
            <person name="Wong E."/>
            <person name="Huang K."/>
            <person name="Tropini C."/>
            <person name="Ng K."/>
            <person name="Yu B."/>
        </authorList>
    </citation>
    <scope>NUCLEOTIDE SEQUENCE</scope>
    <source>
        <strain evidence="1">NM01_1-7b</strain>
    </source>
</reference>